<dbReference type="PROSITE" id="PS51462">
    <property type="entry name" value="NUDIX"/>
    <property type="match status" value="1"/>
</dbReference>
<reference evidence="2 3" key="1">
    <citation type="submission" date="2020-02" db="EMBL/GenBank/DDBJ databases">
        <title>Albibacoteraceae fam. nov., the first described family within the subdivision 4 Verrucomicrobia.</title>
        <authorList>
            <person name="Xi F."/>
        </authorList>
    </citation>
    <scope>NUCLEOTIDE SEQUENCE [LARGE SCALE GENOMIC DNA]</scope>
    <source>
        <strain evidence="2 3">CK1056</strain>
    </source>
</reference>
<evidence type="ECO:0000313" key="3">
    <source>
        <dbReference type="Proteomes" id="UP000478417"/>
    </source>
</evidence>
<dbReference type="AlphaFoldDB" id="A0A6B2M0U2"/>
<accession>A0A6B2M0U2</accession>
<keyword evidence="3" id="KW-1185">Reference proteome</keyword>
<protein>
    <submittedName>
        <fullName evidence="2">NUDIX hydrolase</fullName>
    </submittedName>
</protein>
<comment type="caution">
    <text evidence="2">The sequence shown here is derived from an EMBL/GenBank/DDBJ whole genome shotgun (WGS) entry which is preliminary data.</text>
</comment>
<dbReference type="GO" id="GO:0016787">
    <property type="term" value="F:hydrolase activity"/>
    <property type="evidence" value="ECO:0007669"/>
    <property type="project" value="UniProtKB-KW"/>
</dbReference>
<sequence>MHRQNIIEQLERYGRTHREENETVERFLSFVRQYEDCCERSLSVGHVTGSAWVVNKAESHVLLTHHKKLNRWLQLGGHSDGDTNTLRVAYREVKEESGLSDLAHLGDGIFDIDIHPIPARKSEEAHFHYDIRFAFQVSGSEEFVISDESHDLKWVEIEKIQDYTKEESMMRMASKWKRRTQ</sequence>
<dbReference type="PANTHER" id="PTHR43736:SF1">
    <property type="entry name" value="DIHYDRONEOPTERIN TRIPHOSPHATE DIPHOSPHATASE"/>
    <property type="match status" value="1"/>
</dbReference>
<dbReference type="PANTHER" id="PTHR43736">
    <property type="entry name" value="ADP-RIBOSE PYROPHOSPHATASE"/>
    <property type="match status" value="1"/>
</dbReference>
<dbReference type="InterPro" id="IPR000086">
    <property type="entry name" value="NUDIX_hydrolase_dom"/>
</dbReference>
<evidence type="ECO:0000259" key="1">
    <source>
        <dbReference type="PROSITE" id="PS51462"/>
    </source>
</evidence>
<proteinExistence type="predicted"/>
<dbReference type="Pfam" id="PF00293">
    <property type="entry name" value="NUDIX"/>
    <property type="match status" value="1"/>
</dbReference>
<name>A0A6B2M0U2_9BACT</name>
<organism evidence="2 3">
    <name type="scientific">Oceanipulchritudo coccoides</name>
    <dbReference type="NCBI Taxonomy" id="2706888"/>
    <lineage>
        <taxon>Bacteria</taxon>
        <taxon>Pseudomonadati</taxon>
        <taxon>Verrucomicrobiota</taxon>
        <taxon>Opitutia</taxon>
        <taxon>Puniceicoccales</taxon>
        <taxon>Oceanipulchritudinaceae</taxon>
        <taxon>Oceanipulchritudo</taxon>
    </lineage>
</organism>
<dbReference type="InterPro" id="IPR015797">
    <property type="entry name" value="NUDIX_hydrolase-like_dom_sf"/>
</dbReference>
<dbReference type="Proteomes" id="UP000478417">
    <property type="component" value="Unassembled WGS sequence"/>
</dbReference>
<dbReference type="EMBL" id="JAAGNX010000002">
    <property type="protein sequence ID" value="NDV61939.1"/>
    <property type="molecule type" value="Genomic_DNA"/>
</dbReference>
<dbReference type="CDD" id="cd03674">
    <property type="entry name" value="NUDIX_Hydrolase"/>
    <property type="match status" value="1"/>
</dbReference>
<feature type="domain" description="Nudix hydrolase" evidence="1">
    <location>
        <begin position="44"/>
        <end position="181"/>
    </location>
</feature>
<gene>
    <name evidence="2" type="ORF">G0Q06_05705</name>
</gene>
<dbReference type="RefSeq" id="WP_163963393.1">
    <property type="nucleotide sequence ID" value="NZ_JAAGNX010000002.1"/>
</dbReference>
<dbReference type="SUPFAM" id="SSF55811">
    <property type="entry name" value="Nudix"/>
    <property type="match status" value="1"/>
</dbReference>
<evidence type="ECO:0000313" key="2">
    <source>
        <dbReference type="EMBL" id="NDV61939.1"/>
    </source>
</evidence>
<keyword evidence="2" id="KW-0378">Hydrolase</keyword>
<dbReference type="Gene3D" id="3.90.79.10">
    <property type="entry name" value="Nucleoside Triphosphate Pyrophosphohydrolase"/>
    <property type="match status" value="1"/>
</dbReference>